<feature type="transmembrane region" description="Helical" evidence="2">
    <location>
        <begin position="169"/>
        <end position="191"/>
    </location>
</feature>
<dbReference type="PATRIC" id="fig|670052.7.peg.560"/>
<dbReference type="Pfam" id="PF10099">
    <property type="entry name" value="RskA_C"/>
    <property type="match status" value="1"/>
</dbReference>
<keyword evidence="5" id="KW-1185">Reference proteome</keyword>
<keyword evidence="2" id="KW-1133">Transmembrane helix</keyword>
<evidence type="ECO:0000256" key="2">
    <source>
        <dbReference type="SAM" id="Phobius"/>
    </source>
</evidence>
<feature type="region of interest" description="Disordered" evidence="1">
    <location>
        <begin position="288"/>
        <end position="311"/>
    </location>
</feature>
<gene>
    <name evidence="4" type="ORF">PA27867_0535</name>
</gene>
<evidence type="ECO:0000256" key="1">
    <source>
        <dbReference type="SAM" id="MobiDB-lite"/>
    </source>
</evidence>
<feature type="region of interest" description="Disordered" evidence="1">
    <location>
        <begin position="106"/>
        <end position="157"/>
    </location>
</feature>
<evidence type="ECO:0000313" key="4">
    <source>
        <dbReference type="EMBL" id="ANP71504.1"/>
    </source>
</evidence>
<dbReference type="AlphaFoldDB" id="A0A1B1BG09"/>
<name>A0A1B1BG09_9MICO</name>
<proteinExistence type="predicted"/>
<dbReference type="OrthoDB" id="4328740at2"/>
<sequence length="311" mass="31538">MTHLDRDTLALVALAELELSPQERAHLADCPGCTGELDALRRTVLIGRSAGSVDLVEPADAVWGRIHAALGLSEDVVGVPRLAAPQDAAAAEELVADGAAVRPEGPVAADATEVDPRGESDEVPWAPGAPNGPGHTGAAVPGAGHRHVTGGAARGPASVVDLGRRRRRWLPLAAAACAVGLVGGIAAGAWWQATRPPAPVPVIAEAQLDALPGWTASGSAAVEEDADGRRDVVVDLTEGDATAGLREVWLLTADATGLVSVGLLDGSSGRFSIPADLDLSQYPVVDVSAEPDDGNPAHSGDSIVRGTLHGL</sequence>
<dbReference type="STRING" id="670052.PA27867_0535"/>
<feature type="domain" description="Anti-sigma K factor RskA C-terminal" evidence="3">
    <location>
        <begin position="172"/>
        <end position="301"/>
    </location>
</feature>
<organism evidence="4 5">
    <name type="scientific">Cryobacterium arcticum</name>
    <dbReference type="NCBI Taxonomy" id="670052"/>
    <lineage>
        <taxon>Bacteria</taxon>
        <taxon>Bacillati</taxon>
        <taxon>Actinomycetota</taxon>
        <taxon>Actinomycetes</taxon>
        <taxon>Micrococcales</taxon>
        <taxon>Microbacteriaceae</taxon>
        <taxon>Cryobacterium</taxon>
    </lineage>
</organism>
<dbReference type="Proteomes" id="UP000092582">
    <property type="component" value="Chromosome 1"/>
</dbReference>
<accession>A0A1B1BG09</accession>
<evidence type="ECO:0000259" key="3">
    <source>
        <dbReference type="Pfam" id="PF10099"/>
    </source>
</evidence>
<protein>
    <submittedName>
        <fullName evidence="4">Transmembrane anti-sigma factor</fullName>
    </submittedName>
</protein>
<reference evidence="4 5" key="1">
    <citation type="submission" date="2016-06" db="EMBL/GenBank/DDBJ databases">
        <title>Genome sequencing of Cryobacterium arcticum PAMC 27867.</title>
        <authorList>
            <person name="Lee J."/>
            <person name="Kim O.-S."/>
        </authorList>
    </citation>
    <scope>NUCLEOTIDE SEQUENCE [LARGE SCALE GENOMIC DNA]</scope>
    <source>
        <strain evidence="4 5">PAMC 27867</strain>
    </source>
</reference>
<keyword evidence="2 4" id="KW-0812">Transmembrane</keyword>
<dbReference type="GO" id="GO:0005886">
    <property type="term" value="C:plasma membrane"/>
    <property type="evidence" value="ECO:0007669"/>
    <property type="project" value="InterPro"/>
</dbReference>
<keyword evidence="2" id="KW-0472">Membrane</keyword>
<dbReference type="KEGG" id="cart:PA27867_0535"/>
<dbReference type="RefSeq" id="WP_066592852.1">
    <property type="nucleotide sequence ID" value="NZ_CP016282.1"/>
</dbReference>
<evidence type="ECO:0000313" key="5">
    <source>
        <dbReference type="Proteomes" id="UP000092582"/>
    </source>
</evidence>
<dbReference type="InterPro" id="IPR018764">
    <property type="entry name" value="RskA_C"/>
</dbReference>
<dbReference type="EMBL" id="CP016282">
    <property type="protein sequence ID" value="ANP71504.1"/>
    <property type="molecule type" value="Genomic_DNA"/>
</dbReference>